<feature type="transmembrane region" description="Helical" evidence="1">
    <location>
        <begin position="143"/>
        <end position="166"/>
    </location>
</feature>
<reference evidence="3" key="1">
    <citation type="journal article" date="2014" name="Proc. Natl. Acad. Sci. U.S.A.">
        <title>Extensive sampling of basidiomycete genomes demonstrates inadequacy of the white-rot/brown-rot paradigm for wood decay fungi.</title>
        <authorList>
            <person name="Riley R."/>
            <person name="Salamov A.A."/>
            <person name="Brown D.W."/>
            <person name="Nagy L.G."/>
            <person name="Floudas D."/>
            <person name="Held B.W."/>
            <person name="Levasseur A."/>
            <person name="Lombard V."/>
            <person name="Morin E."/>
            <person name="Otillar R."/>
            <person name="Lindquist E.A."/>
            <person name="Sun H."/>
            <person name="LaButti K.M."/>
            <person name="Schmutz J."/>
            <person name="Jabbour D."/>
            <person name="Luo H."/>
            <person name="Baker S.E."/>
            <person name="Pisabarro A.G."/>
            <person name="Walton J.D."/>
            <person name="Blanchette R.A."/>
            <person name="Henrissat B."/>
            <person name="Martin F."/>
            <person name="Cullen D."/>
            <person name="Hibbett D.S."/>
            <person name="Grigoriev I.V."/>
        </authorList>
    </citation>
    <scope>NUCLEOTIDE SEQUENCE [LARGE SCALE GENOMIC DNA]</scope>
    <source>
        <strain evidence="3">MUCL 33604</strain>
    </source>
</reference>
<proteinExistence type="predicted"/>
<keyword evidence="3" id="KW-1185">Reference proteome</keyword>
<feature type="transmembrane region" description="Helical" evidence="1">
    <location>
        <begin position="76"/>
        <end position="96"/>
    </location>
</feature>
<dbReference type="AlphaFoldDB" id="A0A067PKH8"/>
<keyword evidence="1" id="KW-0812">Transmembrane</keyword>
<keyword evidence="1" id="KW-1133">Transmembrane helix</keyword>
<evidence type="ECO:0000256" key="1">
    <source>
        <dbReference type="SAM" id="Phobius"/>
    </source>
</evidence>
<evidence type="ECO:0000313" key="3">
    <source>
        <dbReference type="Proteomes" id="UP000027265"/>
    </source>
</evidence>
<dbReference type="Proteomes" id="UP000027265">
    <property type="component" value="Unassembled WGS sequence"/>
</dbReference>
<dbReference type="EMBL" id="KL197747">
    <property type="protein sequence ID" value="KDQ51502.1"/>
    <property type="molecule type" value="Genomic_DNA"/>
</dbReference>
<keyword evidence="1" id="KW-0472">Membrane</keyword>
<name>A0A067PKH8_9AGAM</name>
<organism evidence="2 3">
    <name type="scientific">Jaapia argillacea MUCL 33604</name>
    <dbReference type="NCBI Taxonomy" id="933084"/>
    <lineage>
        <taxon>Eukaryota</taxon>
        <taxon>Fungi</taxon>
        <taxon>Dikarya</taxon>
        <taxon>Basidiomycota</taxon>
        <taxon>Agaricomycotina</taxon>
        <taxon>Agaricomycetes</taxon>
        <taxon>Agaricomycetidae</taxon>
        <taxon>Jaapiales</taxon>
        <taxon>Jaapiaceae</taxon>
        <taxon>Jaapia</taxon>
    </lineage>
</organism>
<dbReference type="HOGENOM" id="CLU_1415358_0_0_1"/>
<protein>
    <submittedName>
        <fullName evidence="2">Uncharacterized protein</fullName>
    </submittedName>
</protein>
<accession>A0A067PKH8</accession>
<dbReference type="InParanoid" id="A0A067PKH8"/>
<gene>
    <name evidence="2" type="ORF">JAAARDRAFT_503456</name>
</gene>
<evidence type="ECO:0000313" key="2">
    <source>
        <dbReference type="EMBL" id="KDQ51502.1"/>
    </source>
</evidence>
<sequence length="192" mass="21162">MIFNSVLSWVSEATKTIQKSVVALIQEFVDVNKYSGLRSPHDEVLKSTLDNVAYHRNSTLVCLFGLLSAQFTLVKSGVWTLTCGLILITLALKCRFDNASIETLRNRVEVLGIPAFAALTTVPSFGLFITITLEYFQATLPPGVVPGFVLANLITIFCAGLVMGIWEHFSLGLVVVWFREVFGGQNETDEEV</sequence>
<feature type="transmembrane region" description="Helical" evidence="1">
    <location>
        <begin position="108"/>
        <end position="131"/>
    </location>
</feature>